<dbReference type="EMBL" id="OX451735">
    <property type="protein sequence ID" value="CAI8594733.1"/>
    <property type="molecule type" value="Genomic_DNA"/>
</dbReference>
<evidence type="ECO:0000313" key="3">
    <source>
        <dbReference type="Proteomes" id="UP001157006"/>
    </source>
</evidence>
<evidence type="ECO:0000313" key="2">
    <source>
        <dbReference type="EMBL" id="CAI8594733.1"/>
    </source>
</evidence>
<reference evidence="2 3" key="1">
    <citation type="submission" date="2023-01" db="EMBL/GenBank/DDBJ databases">
        <authorList>
            <person name="Kreplak J."/>
        </authorList>
    </citation>
    <scope>NUCLEOTIDE SEQUENCE [LARGE SCALE GENOMIC DNA]</scope>
</reference>
<organism evidence="2 3">
    <name type="scientific">Vicia faba</name>
    <name type="common">Broad bean</name>
    <name type="synonym">Faba vulgaris</name>
    <dbReference type="NCBI Taxonomy" id="3906"/>
    <lineage>
        <taxon>Eukaryota</taxon>
        <taxon>Viridiplantae</taxon>
        <taxon>Streptophyta</taxon>
        <taxon>Embryophyta</taxon>
        <taxon>Tracheophyta</taxon>
        <taxon>Spermatophyta</taxon>
        <taxon>Magnoliopsida</taxon>
        <taxon>eudicotyledons</taxon>
        <taxon>Gunneridae</taxon>
        <taxon>Pentapetalae</taxon>
        <taxon>rosids</taxon>
        <taxon>fabids</taxon>
        <taxon>Fabales</taxon>
        <taxon>Fabaceae</taxon>
        <taxon>Papilionoideae</taxon>
        <taxon>50 kb inversion clade</taxon>
        <taxon>NPAAA clade</taxon>
        <taxon>Hologalegina</taxon>
        <taxon>IRL clade</taxon>
        <taxon>Fabeae</taxon>
        <taxon>Vicia</taxon>
    </lineage>
</organism>
<name>A0AAV0ZCA4_VICFA</name>
<protein>
    <submittedName>
        <fullName evidence="2">Uncharacterized protein</fullName>
    </submittedName>
</protein>
<accession>A0AAV0ZCA4</accession>
<feature type="region of interest" description="Disordered" evidence="1">
    <location>
        <begin position="223"/>
        <end position="257"/>
    </location>
</feature>
<dbReference type="Proteomes" id="UP001157006">
    <property type="component" value="Chromosome 1S"/>
</dbReference>
<keyword evidence="3" id="KW-1185">Reference proteome</keyword>
<evidence type="ECO:0000256" key="1">
    <source>
        <dbReference type="SAM" id="MobiDB-lite"/>
    </source>
</evidence>
<dbReference type="AlphaFoldDB" id="A0AAV0ZCA4"/>
<sequence>MGNYNCNEYIRAGPYVSVWQRKEDRYIEEGKLEIRTLSYFVGYSLAAQLISEMTYGKDGLVKLVRFKVDDSVSLVIDRAKNNLLNKIYTNDFGKFDINFVNETKNSLGEVIKTNVAYDGFDNEGILLVVEQKRKSGFEKPYVVTLAHYYAINSSFLFGWKTYDAGISMVVNIRVFDNDLDVICEGSSAHASWAFLDMFQHVSRTRFWRWMTCPYYAAETDRRERSGMNSTQVKNEMEAKLENDDEEGTSCEKPKQRGNVLANQGMIKGRNNGNLVVKNLYLGRRNQ</sequence>
<proteinExistence type="predicted"/>
<gene>
    <name evidence="2" type="ORF">VFH_I155600</name>
</gene>